<proteinExistence type="inferred from homology"/>
<evidence type="ECO:0000313" key="6">
    <source>
        <dbReference type="EMBL" id="CAI5765379.1"/>
    </source>
</evidence>
<dbReference type="AlphaFoldDB" id="A0AA35JU84"/>
<dbReference type="EMBL" id="OX395127">
    <property type="protein sequence ID" value="CAI5765379.1"/>
    <property type="molecule type" value="Genomic_DNA"/>
</dbReference>
<dbReference type="GO" id="GO:0005634">
    <property type="term" value="C:nucleus"/>
    <property type="evidence" value="ECO:0007669"/>
    <property type="project" value="TreeGrafter"/>
</dbReference>
<dbReference type="PANTHER" id="PTHR12606">
    <property type="entry name" value="SENTRIN/SUMO-SPECIFIC PROTEASE"/>
    <property type="match status" value="1"/>
</dbReference>
<name>A0AA35JU84_9SAUR</name>
<dbReference type="SUPFAM" id="SSF54001">
    <property type="entry name" value="Cysteine proteinases"/>
    <property type="match status" value="1"/>
</dbReference>
<evidence type="ECO:0000256" key="2">
    <source>
        <dbReference type="ARBA" id="ARBA00022670"/>
    </source>
</evidence>
<keyword evidence="7" id="KW-1185">Reference proteome</keyword>
<evidence type="ECO:0000259" key="5">
    <source>
        <dbReference type="PROSITE" id="PS50600"/>
    </source>
</evidence>
<organism evidence="6 7">
    <name type="scientific">Podarcis lilfordi</name>
    <name type="common">Lilford's wall lizard</name>
    <dbReference type="NCBI Taxonomy" id="74358"/>
    <lineage>
        <taxon>Eukaryota</taxon>
        <taxon>Metazoa</taxon>
        <taxon>Chordata</taxon>
        <taxon>Craniata</taxon>
        <taxon>Vertebrata</taxon>
        <taxon>Euteleostomi</taxon>
        <taxon>Lepidosauria</taxon>
        <taxon>Squamata</taxon>
        <taxon>Bifurcata</taxon>
        <taxon>Unidentata</taxon>
        <taxon>Episquamata</taxon>
        <taxon>Laterata</taxon>
        <taxon>Lacertibaenia</taxon>
        <taxon>Lacertidae</taxon>
        <taxon>Podarcis</taxon>
    </lineage>
</organism>
<accession>A0AA35JU84</accession>
<dbReference type="PANTHER" id="PTHR12606:SF141">
    <property type="entry name" value="GH15225P-RELATED"/>
    <property type="match status" value="1"/>
</dbReference>
<comment type="similarity">
    <text evidence="1">Belongs to the peptidase C48 family.</text>
</comment>
<dbReference type="InterPro" id="IPR038765">
    <property type="entry name" value="Papain-like_cys_pep_sf"/>
</dbReference>
<evidence type="ECO:0000256" key="3">
    <source>
        <dbReference type="ARBA" id="ARBA00022801"/>
    </source>
</evidence>
<evidence type="ECO:0000256" key="1">
    <source>
        <dbReference type="ARBA" id="ARBA00005234"/>
    </source>
</evidence>
<keyword evidence="4" id="KW-0788">Thiol protease</keyword>
<dbReference type="GO" id="GO:0006508">
    <property type="term" value="P:proteolysis"/>
    <property type="evidence" value="ECO:0007669"/>
    <property type="project" value="UniProtKB-KW"/>
</dbReference>
<keyword evidence="2" id="KW-0645">Protease</keyword>
<dbReference type="GO" id="GO:0016929">
    <property type="term" value="F:deSUMOylase activity"/>
    <property type="evidence" value="ECO:0007669"/>
    <property type="project" value="TreeGrafter"/>
</dbReference>
<dbReference type="Proteomes" id="UP001178461">
    <property type="component" value="Chromosome 2"/>
</dbReference>
<reference evidence="6" key="1">
    <citation type="submission" date="2022-12" db="EMBL/GenBank/DDBJ databases">
        <authorList>
            <person name="Alioto T."/>
            <person name="Alioto T."/>
            <person name="Gomez Garrido J."/>
        </authorList>
    </citation>
    <scope>NUCLEOTIDE SEQUENCE</scope>
</reference>
<gene>
    <name evidence="6" type="ORF">PODLI_1B012598</name>
</gene>
<dbReference type="Gene3D" id="3.40.395.10">
    <property type="entry name" value="Adenoviral Proteinase, Chain A"/>
    <property type="match status" value="1"/>
</dbReference>
<evidence type="ECO:0000256" key="4">
    <source>
        <dbReference type="ARBA" id="ARBA00022807"/>
    </source>
</evidence>
<dbReference type="InterPro" id="IPR003653">
    <property type="entry name" value="Peptidase_C48_C"/>
</dbReference>
<dbReference type="PROSITE" id="PS50600">
    <property type="entry name" value="ULP_PROTEASE"/>
    <property type="match status" value="1"/>
</dbReference>
<sequence length="375" mass="42589">MTSTPQSGKEDLTVTNIDSFDSSPIFSTQSEKCLDKSLICTSVPPWHNCTFPTLSLQTMGLVGSVGNICVYDYDINTLKGSNWINDRIIDAFLASRVIMAKELGHDGTISPLTCYFMQICQRLPVQALKNCLRFGVLKKDVLIIPVNDREVHWILIIIFQRKTMLYLDSKHRLNHSVTNGITSFLECLYEMDSKYPYSFADWSFFAPTDIPRQGNFSDYGPFTCTIAHLIASAAQLQFIQKDMAAIRPWIAKEIKQYSGKTYFEGQDKYFQVEIDAVPPKKRQILKESHITVSRSCPEGWKDTLTCCSDILPSLFEGCWSLCFLKEGGRRPAGDLTVVYCEGNCKDWYHCFRIGIDSKDLPEVFMRPDCQSTVAK</sequence>
<dbReference type="GO" id="GO:0016926">
    <property type="term" value="P:protein desumoylation"/>
    <property type="evidence" value="ECO:0007669"/>
    <property type="project" value="TreeGrafter"/>
</dbReference>
<protein>
    <submittedName>
        <fullName evidence="6">Cysteine proteinase</fullName>
    </submittedName>
</protein>
<keyword evidence="3" id="KW-0378">Hydrolase</keyword>
<dbReference type="Pfam" id="PF02902">
    <property type="entry name" value="Peptidase_C48"/>
    <property type="match status" value="1"/>
</dbReference>
<evidence type="ECO:0000313" key="7">
    <source>
        <dbReference type="Proteomes" id="UP001178461"/>
    </source>
</evidence>
<feature type="domain" description="Ubiquitin-like protease family profile" evidence="5">
    <location>
        <begin position="68"/>
        <end position="230"/>
    </location>
</feature>